<evidence type="ECO:0000313" key="2">
    <source>
        <dbReference type="Proteomes" id="UP001619911"/>
    </source>
</evidence>
<keyword evidence="2" id="KW-1185">Reference proteome</keyword>
<name>A0ABW8ICU1_9BACI</name>
<dbReference type="Proteomes" id="UP001619911">
    <property type="component" value="Unassembled WGS sequence"/>
</dbReference>
<dbReference type="EMBL" id="JAUIYO010000072">
    <property type="protein sequence ID" value="MFK2827306.1"/>
    <property type="molecule type" value="Genomic_DNA"/>
</dbReference>
<organism evidence="1 2">
    <name type="scientific">Bacillus lumedeiriae</name>
    <dbReference type="NCBI Taxonomy" id="3058829"/>
    <lineage>
        <taxon>Bacteria</taxon>
        <taxon>Bacillati</taxon>
        <taxon>Bacillota</taxon>
        <taxon>Bacilli</taxon>
        <taxon>Bacillales</taxon>
        <taxon>Bacillaceae</taxon>
        <taxon>Bacillus</taxon>
    </lineage>
</organism>
<comment type="caution">
    <text evidence="1">The sequence shown here is derived from an EMBL/GenBank/DDBJ whole genome shotgun (WGS) entry which is preliminary data.</text>
</comment>
<accession>A0ABW8ICU1</accession>
<feature type="non-terminal residue" evidence="1">
    <location>
        <position position="1"/>
    </location>
</feature>
<evidence type="ECO:0000313" key="1">
    <source>
        <dbReference type="EMBL" id="MFK2827306.1"/>
    </source>
</evidence>
<dbReference type="RefSeq" id="WP_404319431.1">
    <property type="nucleotide sequence ID" value="NZ_JAUIYO010000072.1"/>
</dbReference>
<protein>
    <submittedName>
        <fullName evidence="1">Uncharacterized protein</fullName>
    </submittedName>
</protein>
<sequence length="67" mass="7356">YGNGCDLFAIATRLYKVERIVLSKLDNMFQVTGNRVPFGAAFRLSSCGALLLGSNNLQSMKSKNELL</sequence>
<reference evidence="1 2" key="1">
    <citation type="submission" date="2023-07" db="EMBL/GenBank/DDBJ databases">
        <title>Bacillus lucianemedeirus sp. nov, a new species isolated from an immunobiological production facility.</title>
        <authorList>
            <person name="Costa L.V."/>
            <person name="Miranda R.V.S.L."/>
            <person name="Brandao M.L.L."/>
            <person name="Reis C.M.F."/>
            <person name="Frazao A.M."/>
            <person name="Cruz F.V."/>
            <person name="Baio P.V.P."/>
            <person name="Veras J.F.C."/>
            <person name="Ramos J.N."/>
            <person name="Vieira V."/>
        </authorList>
    </citation>
    <scope>NUCLEOTIDE SEQUENCE [LARGE SCALE GENOMIC DNA]</scope>
    <source>
        <strain evidence="1 2">B190/17</strain>
    </source>
</reference>
<proteinExistence type="predicted"/>
<gene>
    <name evidence="1" type="ORF">QYG89_17170</name>
</gene>